<dbReference type="PRINTS" id="PR00102">
    <property type="entry name" value="OTCASE"/>
</dbReference>
<dbReference type="GO" id="GO:0004585">
    <property type="term" value="F:ornithine carbamoyltransferase activity"/>
    <property type="evidence" value="ECO:0007669"/>
    <property type="project" value="UniProtKB-EC"/>
</dbReference>
<dbReference type="PROSITE" id="PS00097">
    <property type="entry name" value="CARBAMOYLTRANSFERASE"/>
    <property type="match status" value="1"/>
</dbReference>
<dbReference type="Pfam" id="PF02729">
    <property type="entry name" value="OTCace_N"/>
    <property type="match status" value="1"/>
</dbReference>
<evidence type="ECO:0000256" key="3">
    <source>
        <dbReference type="ARBA" id="ARBA00022679"/>
    </source>
</evidence>
<proteinExistence type="inferred from homology"/>
<sequence>MHQPFLVLCKNNYSQIKHLYVLMHSINSITRTKGRAMAFNLRNRNFLKLLDFSTKEIQFLLELSAELKKAKYAGTEQKTLQGKNIALIFEKSSTRTRCAFEVAAFDQGAQVSYIGPSGSQIGHKESMKDTARVLGRMYDGIEYRGFGQSIVEELGTYAGVPVWNGLTDEFHPTQILADFLTMQEHGRGKQLHEMTFAYLGDARNNMGNSLMVGAAKMGMDIRLVAPKAFWPEEDLVATCQTIAQQTGAKITLTESVEEGVKGCDFLYTDVWVSMGESAEAWDERVALMTPYQINMDVIKQTGNPHVKFMHCLPAFHNDETTVGKEVAEKYGMKGLEVTEEVFESEYSIVFDEAENRMHTIKAVMVATLGS</sequence>
<dbReference type="EMBL" id="DS267822">
    <property type="protein sequence ID" value="EDN57054.1"/>
    <property type="molecule type" value="Genomic_DNA"/>
</dbReference>
<dbReference type="PANTHER" id="PTHR45753">
    <property type="entry name" value="ORNITHINE CARBAMOYLTRANSFERASE, MITOCHONDRIAL"/>
    <property type="match status" value="1"/>
</dbReference>
<feature type="binding site" evidence="5">
    <location>
        <position position="356"/>
    </location>
    <ligand>
        <name>carbamoyl phosphate</name>
        <dbReference type="ChEBI" id="CHEBI:58228"/>
    </ligand>
</feature>
<accession>A0ABM9WUE6</accession>
<protein>
    <recommendedName>
        <fullName evidence="2 6">Ornithine carbamoyltransferase</fullName>
        <ecNumber evidence="2 6">2.1.3.3</ecNumber>
    </recommendedName>
</protein>
<feature type="binding site" evidence="5">
    <location>
        <position position="120"/>
    </location>
    <ligand>
        <name>carbamoyl phosphate</name>
        <dbReference type="ChEBI" id="CHEBI:58228"/>
    </ligand>
</feature>
<feature type="binding site" evidence="5">
    <location>
        <position position="144"/>
    </location>
    <ligand>
        <name>carbamoyl phosphate</name>
        <dbReference type="ChEBI" id="CHEBI:58228"/>
    </ligand>
</feature>
<keyword evidence="10" id="KW-1185">Reference proteome</keyword>
<gene>
    <name evidence="9" type="primary">argF</name>
    <name evidence="9" type="ORF">VEx25_1952</name>
</gene>
<feature type="binding site" evidence="5">
    <location>
        <begin position="171"/>
        <end position="174"/>
    </location>
    <ligand>
        <name>carbamoyl phosphate</name>
        <dbReference type="ChEBI" id="CHEBI:58228"/>
    </ligand>
</feature>
<dbReference type="PRINTS" id="PR00100">
    <property type="entry name" value="AOTCASE"/>
</dbReference>
<organism evidence="9 10">
    <name type="scientific">Vibrio antiquarius (strain Ex25)</name>
    <dbReference type="NCBI Taxonomy" id="150340"/>
    <lineage>
        <taxon>Bacteria</taxon>
        <taxon>Pseudomonadati</taxon>
        <taxon>Pseudomonadota</taxon>
        <taxon>Gammaproteobacteria</taxon>
        <taxon>Vibrionales</taxon>
        <taxon>Vibrionaceae</taxon>
        <taxon>Vibrio</taxon>
        <taxon>Vibrio diabolicus subgroup</taxon>
    </lineage>
</organism>
<feature type="binding site" evidence="5">
    <location>
        <position position="269"/>
    </location>
    <ligand>
        <name>L-ornithine</name>
        <dbReference type="ChEBI" id="CHEBI:46911"/>
    </ligand>
</feature>
<evidence type="ECO:0000313" key="10">
    <source>
        <dbReference type="Proteomes" id="UP000242664"/>
    </source>
</evidence>
<evidence type="ECO:0000259" key="7">
    <source>
        <dbReference type="Pfam" id="PF00185"/>
    </source>
</evidence>
<feature type="domain" description="Aspartate/ornithine carbamoyltransferase Asp/Orn-binding" evidence="7">
    <location>
        <begin position="193"/>
        <end position="366"/>
    </location>
</feature>
<dbReference type="NCBIfam" id="NF003286">
    <property type="entry name" value="PRK04284.1"/>
    <property type="match status" value="1"/>
</dbReference>
<dbReference type="NCBIfam" id="TIGR00658">
    <property type="entry name" value="orni_carb_tr"/>
    <property type="match status" value="1"/>
</dbReference>
<comment type="catalytic activity">
    <reaction evidence="4 5">
        <text>carbamoyl phosphate + L-ornithine = L-citrulline + phosphate + H(+)</text>
        <dbReference type="Rhea" id="RHEA:19513"/>
        <dbReference type="ChEBI" id="CHEBI:15378"/>
        <dbReference type="ChEBI" id="CHEBI:43474"/>
        <dbReference type="ChEBI" id="CHEBI:46911"/>
        <dbReference type="ChEBI" id="CHEBI:57743"/>
        <dbReference type="ChEBI" id="CHEBI:58228"/>
        <dbReference type="EC" id="2.1.3.3"/>
    </reaction>
</comment>
<evidence type="ECO:0000259" key="8">
    <source>
        <dbReference type="Pfam" id="PF02729"/>
    </source>
</evidence>
<dbReference type="InterPro" id="IPR036901">
    <property type="entry name" value="Asp/Orn_carbamoylTrfase_sf"/>
</dbReference>
<dbReference type="InterPro" id="IPR024904">
    <property type="entry name" value="OTCase_ArgI"/>
</dbReference>
<evidence type="ECO:0000256" key="1">
    <source>
        <dbReference type="ARBA" id="ARBA00007805"/>
    </source>
</evidence>
<dbReference type="InterPro" id="IPR006131">
    <property type="entry name" value="Asp_carbamoyltransf_Asp/Orn-bd"/>
</dbReference>
<evidence type="ECO:0000256" key="4">
    <source>
        <dbReference type="ARBA" id="ARBA00048772"/>
    </source>
</evidence>
<feature type="binding site" evidence="5">
    <location>
        <begin position="273"/>
        <end position="274"/>
    </location>
    <ligand>
        <name>L-ornithine</name>
        <dbReference type="ChEBI" id="CHEBI:46911"/>
    </ligand>
</feature>
<evidence type="ECO:0000313" key="9">
    <source>
        <dbReference type="EMBL" id="EDN57054.1"/>
    </source>
</evidence>
<dbReference type="EC" id="2.1.3.3" evidence="2 6"/>
<feature type="domain" description="Aspartate/ornithine carbamoyltransferase carbamoyl-P binding" evidence="8">
    <location>
        <begin position="44"/>
        <end position="184"/>
    </location>
</feature>
<dbReference type="Proteomes" id="UP000242664">
    <property type="component" value="Unassembled WGS sequence"/>
</dbReference>
<evidence type="ECO:0000256" key="2">
    <source>
        <dbReference type="ARBA" id="ARBA00013007"/>
    </source>
</evidence>
<feature type="binding site" evidence="5">
    <location>
        <begin position="93"/>
        <end position="96"/>
    </location>
    <ligand>
        <name>carbamoyl phosphate</name>
        <dbReference type="ChEBI" id="CHEBI:58228"/>
    </ligand>
</feature>
<evidence type="ECO:0000256" key="6">
    <source>
        <dbReference type="NCBIfam" id="TIGR00658"/>
    </source>
</evidence>
<dbReference type="InterPro" id="IPR002292">
    <property type="entry name" value="Orn/put_carbamltrans"/>
</dbReference>
<keyword evidence="3 5" id="KW-0808">Transferase</keyword>
<comment type="subcellular location">
    <subcellularLocation>
        <location evidence="5">Cytoplasm</location>
    </subcellularLocation>
</comment>
<feature type="binding site" evidence="5">
    <location>
        <position position="205"/>
    </location>
    <ligand>
        <name>L-ornithine</name>
        <dbReference type="ChEBI" id="CHEBI:46911"/>
    </ligand>
</feature>
<dbReference type="SUPFAM" id="SSF53671">
    <property type="entry name" value="Aspartate/ornithine carbamoyltransferase"/>
    <property type="match status" value="1"/>
</dbReference>
<feature type="binding site" evidence="5">
    <location>
        <begin position="311"/>
        <end position="312"/>
    </location>
    <ligand>
        <name>carbamoyl phosphate</name>
        <dbReference type="ChEBI" id="CHEBI:58228"/>
    </ligand>
</feature>
<name>A0ABM9WUE6_VIBAE</name>
<dbReference type="PANTHER" id="PTHR45753:SF2">
    <property type="entry name" value="ORNITHINE CARBAMOYLTRANSFERASE"/>
    <property type="match status" value="1"/>
</dbReference>
<dbReference type="HAMAP" id="MF_01109">
    <property type="entry name" value="OTCase"/>
    <property type="match status" value="1"/>
</dbReference>
<dbReference type="Pfam" id="PF00185">
    <property type="entry name" value="OTCace"/>
    <property type="match status" value="1"/>
</dbReference>
<dbReference type="InterPro" id="IPR006130">
    <property type="entry name" value="Asp/Orn_carbamoylTrfase"/>
</dbReference>
<comment type="similarity">
    <text evidence="1 5">Belongs to the aspartate/ornithine carbamoyltransferase superfamily. OTCase family.</text>
</comment>
<evidence type="ECO:0000256" key="5">
    <source>
        <dbReference type="HAMAP-Rule" id="MF_01109"/>
    </source>
</evidence>
<dbReference type="NCBIfam" id="NF002470">
    <property type="entry name" value="PRK01713.1"/>
    <property type="match status" value="1"/>
</dbReference>
<dbReference type="InterPro" id="IPR006132">
    <property type="entry name" value="Asp/Orn_carbamoyltranf_P-bd"/>
</dbReference>
<keyword evidence="5" id="KW-0963">Cytoplasm</keyword>
<reference evidence="10" key="1">
    <citation type="submission" date="2006-10" db="EMBL/GenBank/DDBJ databases">
        <authorList>
            <person name="Heidelberg J."/>
            <person name="Sebastian Y."/>
        </authorList>
    </citation>
    <scope>NUCLEOTIDE SEQUENCE [LARGE SCALE GENOMIC DNA]</scope>
    <source>
        <strain evidence="10">EX25</strain>
    </source>
</reference>
<dbReference type="Gene3D" id="3.40.50.1370">
    <property type="entry name" value="Aspartate/ornithine carbamoyltransferase"/>
    <property type="match status" value="2"/>
</dbReference>